<dbReference type="GO" id="GO:0005829">
    <property type="term" value="C:cytosol"/>
    <property type="evidence" value="ECO:0007669"/>
    <property type="project" value="TreeGrafter"/>
</dbReference>
<reference evidence="3" key="1">
    <citation type="submission" date="2018-05" db="EMBL/GenBank/DDBJ databases">
        <authorList>
            <person name="Lanie J.A."/>
            <person name="Ng W.-L."/>
            <person name="Kazmierczak K.M."/>
            <person name="Andrzejewski T.M."/>
            <person name="Davidsen T.M."/>
            <person name="Wayne K.J."/>
            <person name="Tettelin H."/>
            <person name="Glass J.I."/>
            <person name="Rusch D."/>
            <person name="Podicherti R."/>
            <person name="Tsui H.-C.T."/>
            <person name="Winkler M.E."/>
        </authorList>
    </citation>
    <scope>NUCLEOTIDE SEQUENCE</scope>
</reference>
<dbReference type="EMBL" id="UINC01089200">
    <property type="protein sequence ID" value="SVC40088.1"/>
    <property type="molecule type" value="Genomic_DNA"/>
</dbReference>
<proteinExistence type="predicted"/>
<dbReference type="InterPro" id="IPR033120">
    <property type="entry name" value="HOTDOG_ACOT"/>
</dbReference>
<sequence>MIYKATYSQVVMPDHINNLNTLFGGQMISWMDLAASKVSFRFLKDTEAQGAVTRAIDEVEFKEPVFAGEWVTMNATIISVGDSSIKIEVKAFAEGKTSQDRLVCSSIITMVSVIEKIKGNFVKFDHNKSIDC</sequence>
<feature type="domain" description="HotDog ACOT-type" evidence="2">
    <location>
        <begin position="1"/>
        <end position="116"/>
    </location>
</feature>
<dbReference type="SUPFAM" id="SSF54637">
    <property type="entry name" value="Thioesterase/thiol ester dehydrase-isomerase"/>
    <property type="match status" value="1"/>
</dbReference>
<dbReference type="InterPro" id="IPR029069">
    <property type="entry name" value="HotDog_dom_sf"/>
</dbReference>
<dbReference type="GO" id="GO:0009062">
    <property type="term" value="P:fatty acid catabolic process"/>
    <property type="evidence" value="ECO:0007669"/>
    <property type="project" value="TreeGrafter"/>
</dbReference>
<dbReference type="AlphaFoldDB" id="A0A382LTX2"/>
<dbReference type="PANTHER" id="PTHR11049">
    <property type="entry name" value="ACYL COENZYME A THIOESTER HYDROLASE"/>
    <property type="match status" value="1"/>
</dbReference>
<name>A0A382LTX2_9ZZZZ</name>
<organism evidence="3">
    <name type="scientific">marine metagenome</name>
    <dbReference type="NCBI Taxonomy" id="408172"/>
    <lineage>
        <taxon>unclassified sequences</taxon>
        <taxon>metagenomes</taxon>
        <taxon>ecological metagenomes</taxon>
    </lineage>
</organism>
<dbReference type="PROSITE" id="PS51770">
    <property type="entry name" value="HOTDOG_ACOT"/>
    <property type="match status" value="1"/>
</dbReference>
<dbReference type="InterPro" id="IPR006683">
    <property type="entry name" value="Thioestr_dom"/>
</dbReference>
<evidence type="ECO:0000256" key="1">
    <source>
        <dbReference type="ARBA" id="ARBA00022801"/>
    </source>
</evidence>
<dbReference type="Pfam" id="PF03061">
    <property type="entry name" value="4HBT"/>
    <property type="match status" value="1"/>
</dbReference>
<dbReference type="GO" id="GO:0052816">
    <property type="term" value="F:long-chain fatty acyl-CoA hydrolase activity"/>
    <property type="evidence" value="ECO:0007669"/>
    <property type="project" value="TreeGrafter"/>
</dbReference>
<dbReference type="PANTHER" id="PTHR11049:SF24">
    <property type="entry name" value="CYTOSOLIC ACYL COENZYME A THIOESTER HYDROLASE"/>
    <property type="match status" value="1"/>
</dbReference>
<dbReference type="InterPro" id="IPR040170">
    <property type="entry name" value="Cytosol_ACT"/>
</dbReference>
<dbReference type="CDD" id="cd03442">
    <property type="entry name" value="BFIT_BACH"/>
    <property type="match status" value="1"/>
</dbReference>
<dbReference type="GO" id="GO:0006637">
    <property type="term" value="P:acyl-CoA metabolic process"/>
    <property type="evidence" value="ECO:0007669"/>
    <property type="project" value="TreeGrafter"/>
</dbReference>
<gene>
    <name evidence="3" type="ORF">METZ01_LOCUS292942</name>
</gene>
<evidence type="ECO:0000259" key="2">
    <source>
        <dbReference type="PROSITE" id="PS51770"/>
    </source>
</evidence>
<accession>A0A382LTX2</accession>
<evidence type="ECO:0000313" key="3">
    <source>
        <dbReference type="EMBL" id="SVC40088.1"/>
    </source>
</evidence>
<keyword evidence="1" id="KW-0378">Hydrolase</keyword>
<dbReference type="Gene3D" id="3.10.129.10">
    <property type="entry name" value="Hotdog Thioesterase"/>
    <property type="match status" value="1"/>
</dbReference>
<protein>
    <recommendedName>
        <fullName evidence="2">HotDog ACOT-type domain-containing protein</fullName>
    </recommendedName>
</protein>